<feature type="compositionally biased region" description="Basic and acidic residues" evidence="1">
    <location>
        <begin position="1"/>
        <end position="10"/>
    </location>
</feature>
<feature type="region of interest" description="Disordered" evidence="1">
    <location>
        <begin position="1"/>
        <end position="38"/>
    </location>
</feature>
<dbReference type="EMBL" id="LZYZ01000005">
    <property type="protein sequence ID" value="OOM11312.1"/>
    <property type="molecule type" value="Genomic_DNA"/>
</dbReference>
<name>A0A1S8N4I0_CLOSA</name>
<gene>
    <name evidence="2" type="ORF">CLOSAC_28700</name>
</gene>
<dbReference type="NCBIfam" id="TIGR01847">
    <property type="entry name" value="bacteriocin_sig"/>
    <property type="match status" value="1"/>
</dbReference>
<dbReference type="InterPro" id="IPR010133">
    <property type="entry name" value="Bacteriocin_signal_seq"/>
</dbReference>
<comment type="caution">
    <text evidence="2">The sequence shown here is derived from an EMBL/GenBank/DDBJ whole genome shotgun (WGS) entry which is preliminary data.</text>
</comment>
<sequence>MKDLDEKELQKINGGIFMDPGDMRFPFPHRRNPWDPVN</sequence>
<evidence type="ECO:0000313" key="2">
    <source>
        <dbReference type="EMBL" id="OOM11312.1"/>
    </source>
</evidence>
<dbReference type="AlphaFoldDB" id="A0A1S8N4I0"/>
<dbReference type="STRING" id="169679.CSACC_02770"/>
<protein>
    <recommendedName>
        <fullName evidence="4">Bacteriocin-type signal sequence</fullName>
    </recommendedName>
</protein>
<accession>A0A1S8N4I0</accession>
<evidence type="ECO:0008006" key="4">
    <source>
        <dbReference type="Google" id="ProtNLM"/>
    </source>
</evidence>
<organism evidence="2 3">
    <name type="scientific">Clostridium saccharobutylicum</name>
    <dbReference type="NCBI Taxonomy" id="169679"/>
    <lineage>
        <taxon>Bacteria</taxon>
        <taxon>Bacillati</taxon>
        <taxon>Bacillota</taxon>
        <taxon>Clostridia</taxon>
        <taxon>Eubacteriales</taxon>
        <taxon>Clostridiaceae</taxon>
        <taxon>Clostridium</taxon>
    </lineage>
</organism>
<dbReference type="Proteomes" id="UP000191154">
    <property type="component" value="Unassembled WGS sequence"/>
</dbReference>
<reference evidence="2 3" key="1">
    <citation type="submission" date="2016-05" db="EMBL/GenBank/DDBJ databases">
        <title>Microbial solvent formation.</title>
        <authorList>
            <person name="Poehlein A."/>
            <person name="Montoya Solano J.D."/>
            <person name="Flitsch S."/>
            <person name="Krabben P."/>
            <person name="Duerre P."/>
            <person name="Daniel R."/>
        </authorList>
    </citation>
    <scope>NUCLEOTIDE SEQUENCE [LARGE SCALE GENOMIC DNA]</scope>
    <source>
        <strain evidence="2 3">L1-8</strain>
    </source>
</reference>
<dbReference type="RefSeq" id="WP_139355246.1">
    <property type="nucleotide sequence ID" value="NZ_LZYZ01000005.1"/>
</dbReference>
<evidence type="ECO:0000313" key="3">
    <source>
        <dbReference type="Proteomes" id="UP000191154"/>
    </source>
</evidence>
<evidence type="ECO:0000256" key="1">
    <source>
        <dbReference type="SAM" id="MobiDB-lite"/>
    </source>
</evidence>
<proteinExistence type="predicted"/>